<dbReference type="KEGG" id="apln:108733984"/>
<keyword evidence="2" id="KW-0732">Signal</keyword>
<feature type="region of interest" description="Disordered" evidence="1">
    <location>
        <begin position="41"/>
        <end position="69"/>
    </location>
</feature>
<name>A0A1W4WLD4_AGRPL</name>
<dbReference type="AlphaFoldDB" id="A0A1W4WLD4"/>
<dbReference type="RefSeq" id="XP_018320855.1">
    <property type="nucleotide sequence ID" value="XM_018465353.1"/>
</dbReference>
<sequence length="201" mass="22675">MNAAKIFILLAVLYQSNAEGLEEAGDGGDHLAQESEIGHSLHSEGESFHDGGLDVGGGDEHEGFGDRGDFQPEVQHYHVPVKTVETSKPVYYSVLKKIEFKVPKPEQVSVPHVIKVPVPQPYPVHIKVPHPIPVHIYKLVPKEIEKRVPVTVEKIVPNYVEKPFKVEVEKHYPIEVKKPYPVKIPVYKHVYHHTPSKKGWD</sequence>
<evidence type="ECO:0000313" key="3">
    <source>
        <dbReference type="Proteomes" id="UP000192223"/>
    </source>
</evidence>
<gene>
    <name evidence="4" type="primary">LOC108733984</name>
</gene>
<reference evidence="4" key="1">
    <citation type="submission" date="2025-08" db="UniProtKB">
        <authorList>
            <consortium name="RefSeq"/>
        </authorList>
    </citation>
    <scope>IDENTIFICATION</scope>
    <source>
        <tissue evidence="4">Entire body</tissue>
    </source>
</reference>
<protein>
    <submittedName>
        <fullName evidence="4">Valine-rich protein-like</fullName>
    </submittedName>
</protein>
<evidence type="ECO:0000256" key="1">
    <source>
        <dbReference type="SAM" id="MobiDB-lite"/>
    </source>
</evidence>
<feature type="chain" id="PRO_5010715403" evidence="2">
    <location>
        <begin position="19"/>
        <end position="201"/>
    </location>
</feature>
<dbReference type="GeneID" id="108733984"/>
<proteinExistence type="predicted"/>
<dbReference type="OrthoDB" id="6620433at2759"/>
<dbReference type="Proteomes" id="UP000192223">
    <property type="component" value="Unplaced"/>
</dbReference>
<organism evidence="3 4">
    <name type="scientific">Agrilus planipennis</name>
    <name type="common">Emerald ash borer</name>
    <name type="synonym">Agrilus marcopoli</name>
    <dbReference type="NCBI Taxonomy" id="224129"/>
    <lineage>
        <taxon>Eukaryota</taxon>
        <taxon>Metazoa</taxon>
        <taxon>Ecdysozoa</taxon>
        <taxon>Arthropoda</taxon>
        <taxon>Hexapoda</taxon>
        <taxon>Insecta</taxon>
        <taxon>Pterygota</taxon>
        <taxon>Neoptera</taxon>
        <taxon>Endopterygota</taxon>
        <taxon>Coleoptera</taxon>
        <taxon>Polyphaga</taxon>
        <taxon>Elateriformia</taxon>
        <taxon>Buprestoidea</taxon>
        <taxon>Buprestidae</taxon>
        <taxon>Agrilinae</taxon>
        <taxon>Agrilus</taxon>
    </lineage>
</organism>
<keyword evidence="3" id="KW-1185">Reference proteome</keyword>
<evidence type="ECO:0000256" key="2">
    <source>
        <dbReference type="SAM" id="SignalP"/>
    </source>
</evidence>
<feature type="signal peptide" evidence="2">
    <location>
        <begin position="1"/>
        <end position="18"/>
    </location>
</feature>
<evidence type="ECO:0000313" key="4">
    <source>
        <dbReference type="RefSeq" id="XP_018320855.1"/>
    </source>
</evidence>
<accession>A0A1W4WLD4</accession>
<dbReference type="InParanoid" id="A0A1W4WLD4"/>